<evidence type="ECO:0000313" key="1">
    <source>
        <dbReference type="EnsemblPlants" id="OB07G20060.1"/>
    </source>
</evidence>
<evidence type="ECO:0000313" key="2">
    <source>
        <dbReference type="Proteomes" id="UP000006038"/>
    </source>
</evidence>
<reference evidence="1" key="1">
    <citation type="journal article" date="2013" name="Nat. Commun.">
        <title>Whole-genome sequencing of Oryza brachyantha reveals mechanisms underlying Oryza genome evolution.</title>
        <authorList>
            <person name="Chen J."/>
            <person name="Huang Q."/>
            <person name="Gao D."/>
            <person name="Wang J."/>
            <person name="Lang Y."/>
            <person name="Liu T."/>
            <person name="Li B."/>
            <person name="Bai Z."/>
            <person name="Luis Goicoechea J."/>
            <person name="Liang C."/>
            <person name="Chen C."/>
            <person name="Zhang W."/>
            <person name="Sun S."/>
            <person name="Liao Y."/>
            <person name="Zhang X."/>
            <person name="Yang L."/>
            <person name="Song C."/>
            <person name="Wang M."/>
            <person name="Shi J."/>
            <person name="Liu G."/>
            <person name="Liu J."/>
            <person name="Zhou H."/>
            <person name="Zhou W."/>
            <person name="Yu Q."/>
            <person name="An N."/>
            <person name="Chen Y."/>
            <person name="Cai Q."/>
            <person name="Wang B."/>
            <person name="Liu B."/>
            <person name="Min J."/>
            <person name="Huang Y."/>
            <person name="Wu H."/>
            <person name="Li Z."/>
            <person name="Zhang Y."/>
            <person name="Yin Y."/>
            <person name="Song W."/>
            <person name="Jiang J."/>
            <person name="Jackson S.A."/>
            <person name="Wing R.A."/>
            <person name="Wang J."/>
            <person name="Chen M."/>
        </authorList>
    </citation>
    <scope>NUCLEOTIDE SEQUENCE [LARGE SCALE GENOMIC DNA]</scope>
    <source>
        <strain evidence="1">cv. IRGC 101232</strain>
    </source>
</reference>
<keyword evidence="2" id="KW-1185">Reference proteome</keyword>
<accession>J3MKS4</accession>
<sequence>MLRKYSGKKQGGIVFSQKYYHTSNNNRLIRAVGGAGEQYHKVKLRSFNVALVSYLMRSAHPYYPESLQEAYRMAQSLAHIVRCVRLSIFNNCFKQLDICH</sequence>
<dbReference type="AlphaFoldDB" id="J3MKS4"/>
<name>J3MKS4_ORYBR</name>
<organism evidence="1">
    <name type="scientific">Oryza brachyantha</name>
    <name type="common">malo sina</name>
    <dbReference type="NCBI Taxonomy" id="4533"/>
    <lineage>
        <taxon>Eukaryota</taxon>
        <taxon>Viridiplantae</taxon>
        <taxon>Streptophyta</taxon>
        <taxon>Embryophyta</taxon>
        <taxon>Tracheophyta</taxon>
        <taxon>Spermatophyta</taxon>
        <taxon>Magnoliopsida</taxon>
        <taxon>Liliopsida</taxon>
        <taxon>Poales</taxon>
        <taxon>Poaceae</taxon>
        <taxon>BOP clade</taxon>
        <taxon>Oryzoideae</taxon>
        <taxon>Oryzeae</taxon>
        <taxon>Oryzinae</taxon>
        <taxon>Oryza</taxon>
    </lineage>
</organism>
<dbReference type="HOGENOM" id="CLU_2313344_0_0_1"/>
<protein>
    <submittedName>
        <fullName evidence="1">Uncharacterized protein</fullName>
    </submittedName>
</protein>
<proteinExistence type="predicted"/>
<dbReference type="Proteomes" id="UP000006038">
    <property type="component" value="Chromosome 7"/>
</dbReference>
<dbReference type="EnsemblPlants" id="OB07G20060.1">
    <property type="protein sequence ID" value="OB07G20060.1"/>
    <property type="gene ID" value="OB07G20060"/>
</dbReference>
<dbReference type="Gramene" id="OB07G20060.1">
    <property type="protein sequence ID" value="OB07G20060.1"/>
    <property type="gene ID" value="OB07G20060"/>
</dbReference>
<reference evidence="1" key="2">
    <citation type="submission" date="2013-04" db="UniProtKB">
        <authorList>
            <consortium name="EnsemblPlants"/>
        </authorList>
    </citation>
    <scope>IDENTIFICATION</scope>
</reference>